<dbReference type="SUPFAM" id="SSF47986">
    <property type="entry name" value="DEATH domain"/>
    <property type="match status" value="1"/>
</dbReference>
<comment type="caution">
    <text evidence="1">The sequence shown here is derived from an EMBL/GenBank/DDBJ whole genome shotgun (WGS) entry which is preliminary data.</text>
</comment>
<gene>
    <name evidence="1" type="ORF">A3Q56_05882</name>
</gene>
<keyword evidence="2" id="KW-1185">Reference proteome</keyword>
<evidence type="ECO:0008006" key="3">
    <source>
        <dbReference type="Google" id="ProtNLM"/>
    </source>
</evidence>
<dbReference type="Gene3D" id="1.10.533.10">
    <property type="entry name" value="Death Domain, Fas"/>
    <property type="match status" value="1"/>
</dbReference>
<reference evidence="1 2" key="1">
    <citation type="submission" date="2016-04" db="EMBL/GenBank/DDBJ databases">
        <title>The genome of Intoshia linei affirms orthonectids as highly simplified spiralians.</title>
        <authorList>
            <person name="Mikhailov K.V."/>
            <person name="Slusarev G.S."/>
            <person name="Nikitin M.A."/>
            <person name="Logacheva M.D."/>
            <person name="Penin A."/>
            <person name="Aleoshin V."/>
            <person name="Panchin Y.V."/>
        </authorList>
    </citation>
    <scope>NUCLEOTIDE SEQUENCE [LARGE SCALE GENOMIC DNA]</scope>
    <source>
        <strain evidence="1">Intl2013</strain>
        <tissue evidence="1">Whole animal</tissue>
    </source>
</reference>
<sequence length="893" mass="105048">NNEFLSKFETLSKKLNVISNKKNFSNCFNSSGSSSELDETNEEDNDLKLSENNLENHEIITDIKTDEIVEIETRNETNNKSENIDENTQSDDFDDFLSSIESNLNNMDTENSIKTFQSSETNYISQSIKIDHIQDLLLGDMDTVIMEEFQFGNEYKKLILVQLQKKYKMCLEKSNFQFICAPLNDMPNIEDYEKFVSNCIQISFENNIFNIISICLPLAIQDIKPNIEIRFLVIHEYKNRKYIDCEIFYCDSEMYAKFDVKKTKLYKNMKISVITRPKQFTAVINTKGGVFDVKPENETIFNFSPNSFKKDEKVTMWQKSVKKSLIRRSIEQHFDSDLNWFISCTDFIYFESNSCLLNPIEIETPSPDVPTLTNNPFFSMYANKPKNLETNSDWQVNKIYILKLLIFTTKWELKNDAILIESNGKVKCSIQQEGKFIFIFVRLAKTYNLINLRKLISTIHTVLFTNKMYIVARQKCDTLNLLRFKIVPKSLLKETLSEYEIENYTFYSENDPNYINDFIYQNRPKTSIITNENMDYNPRKFKSASESKVQHGFYTNTFSNNGDYFLKKLHVVEGQFLKISFNGNIQPSQTDHMDIYTTIFKHLSSFQVYNFDLNVVDKYAQNAHKWYRGYLTIQLESSVNNFNDGLSCQTQNSPEPSILICRSNVLAQILIILPKMPIIVADIKRTKYKYYNGPINATVLNEISQQLDEIEMTQMAIFLKVRKEKLQNYKKMHKNNIQLTTESILLFWFKQTKRYKSKVPLLIKIFKHLKRNDLIQYLINIVKRYENERYYDIERRKTTKSFFILAECPQLLKRWNYFCVAINIPHAAIPDIKCVSLFKIKEHLMVSLIDWQNKFKRKANRFSISHGLSKCGLQYLIGRSETTYMYIALIKPT</sequence>
<organism evidence="1 2">
    <name type="scientific">Intoshia linei</name>
    <dbReference type="NCBI Taxonomy" id="1819745"/>
    <lineage>
        <taxon>Eukaryota</taxon>
        <taxon>Metazoa</taxon>
        <taxon>Spiralia</taxon>
        <taxon>Lophotrochozoa</taxon>
        <taxon>Mesozoa</taxon>
        <taxon>Orthonectida</taxon>
        <taxon>Rhopaluridae</taxon>
        <taxon>Intoshia</taxon>
    </lineage>
</organism>
<dbReference type="AlphaFoldDB" id="A0A177AWN0"/>
<name>A0A177AWN0_9BILA</name>
<dbReference type="InterPro" id="IPR011029">
    <property type="entry name" value="DEATH-like_dom_sf"/>
</dbReference>
<feature type="non-terminal residue" evidence="1">
    <location>
        <position position="1"/>
    </location>
</feature>
<accession>A0A177AWN0</accession>
<dbReference type="EMBL" id="LWCA01000943">
    <property type="protein sequence ID" value="OAF66399.1"/>
    <property type="molecule type" value="Genomic_DNA"/>
</dbReference>
<evidence type="ECO:0000313" key="2">
    <source>
        <dbReference type="Proteomes" id="UP000078046"/>
    </source>
</evidence>
<evidence type="ECO:0000313" key="1">
    <source>
        <dbReference type="EMBL" id="OAF66399.1"/>
    </source>
</evidence>
<protein>
    <recommendedName>
        <fullName evidence="3">Death domain-containing protein</fullName>
    </recommendedName>
</protein>
<proteinExistence type="predicted"/>
<dbReference type="Proteomes" id="UP000078046">
    <property type="component" value="Unassembled WGS sequence"/>
</dbReference>